<evidence type="ECO:0000313" key="1">
    <source>
        <dbReference type="EMBL" id="HAF1519580.1"/>
    </source>
</evidence>
<sequence length="370" mass="43372">MINQSVKIFSAIFFHSIAHHYFGFNRRLRGYLDSIKVTFEGACFLAICIYSLKNKKLYWVKNFSMDLEMHIDPHSDPKAWESYFKSIIWLHYKPANCCDLPDSHGGDFGLECYTLNGHVFQCYLPEQSSDIDKLYKAQQKKIYNDIQKFSKDNVKQLEELFGTLKISRWILATPYNKSAKLSQYCTKKSLKVRQLGLSYVADDFQIIVQTENSYSQEAFLLRRDSYQLSLNLDDTTVEGAMEFISDNSSFLEKLNLKLPKIHDTISRQEQIRNFLIQKFLDYQNLLDTLKKNWVDIYEIVYKCIQQRESNLVGMFMLAPSNAQPSRIMTDQIESLKKCIEEEVPTFKQADLEKITWGVISDWLIRCPLDF</sequence>
<organism evidence="1">
    <name type="scientific">Salmonella enterica</name>
    <name type="common">Salmonella choleraesuis</name>
    <dbReference type="NCBI Taxonomy" id="28901"/>
    <lineage>
        <taxon>Bacteria</taxon>
        <taxon>Pseudomonadati</taxon>
        <taxon>Pseudomonadota</taxon>
        <taxon>Gammaproteobacteria</taxon>
        <taxon>Enterobacterales</taxon>
        <taxon>Enterobacteriaceae</taxon>
        <taxon>Salmonella</taxon>
    </lineage>
</organism>
<proteinExistence type="predicted"/>
<reference evidence="1" key="1">
    <citation type="journal article" date="2018" name="Genome Biol.">
        <title>SKESA: strategic k-mer extension for scrupulous assemblies.</title>
        <authorList>
            <person name="Souvorov A."/>
            <person name="Agarwala R."/>
            <person name="Lipman D.J."/>
        </authorList>
    </citation>
    <scope>NUCLEOTIDE SEQUENCE</scope>
    <source>
        <strain evidence="1">MA.CK_05/00001338</strain>
    </source>
</reference>
<gene>
    <name evidence="1" type="ORF">G8L55_004685</name>
</gene>
<accession>A0A742T365</accession>
<name>A0A742T365_SALER</name>
<dbReference type="AlphaFoldDB" id="A0A742T365"/>
<reference evidence="1" key="2">
    <citation type="submission" date="2020-02" db="EMBL/GenBank/DDBJ databases">
        <authorList>
            <consortium name="NCBI Pathogen Detection Project"/>
        </authorList>
    </citation>
    <scope>NUCLEOTIDE SEQUENCE</scope>
    <source>
        <strain evidence="1">MA.CK_05/00001338</strain>
    </source>
</reference>
<comment type="caution">
    <text evidence="1">The sequence shown here is derived from an EMBL/GenBank/DDBJ whole genome shotgun (WGS) entry which is preliminary data.</text>
</comment>
<dbReference type="EMBL" id="DAAUKD010000024">
    <property type="protein sequence ID" value="HAF1519580.1"/>
    <property type="molecule type" value="Genomic_DNA"/>
</dbReference>
<protein>
    <submittedName>
        <fullName evidence="1">Uncharacterized protein</fullName>
    </submittedName>
</protein>